<proteinExistence type="predicted"/>
<sequence>MKELYETRWAQFGECYESFEGSDIASLLVATGEWLELLLMDSSAVDAAMRVLRERVYTSTDLRGTDLPWRELFERVDEMSPTSAQFMVSLNAFAYWGLPPDESFFGLAAKDADIVRVVEAHVAYARRLHDGIPRGWGDIHDLTNTVLAAEARFRIDTERDVTLEQLAALAQINAKSIRNMLTPKAGGSILTTTAAGEIPHGEALRWLLSRESFKPSIWREPGSNPRVVSQIDMQELGEVVFVPVAKDGSWFDPLSCQTKSGYRIGPKGAEQPKKDYREALDLLARMPTPFWRRPNSVGNWGLVAGVSWQRRSVSDLRMPKEGDN</sequence>
<name>A0A6J6ZVN9_9ZZZZ</name>
<reference evidence="1" key="1">
    <citation type="submission" date="2020-05" db="EMBL/GenBank/DDBJ databases">
        <authorList>
            <person name="Chiriac C."/>
            <person name="Salcher M."/>
            <person name="Ghai R."/>
            <person name="Kavagutti S V."/>
        </authorList>
    </citation>
    <scope>NUCLEOTIDE SEQUENCE</scope>
</reference>
<gene>
    <name evidence="1" type="ORF">UFOPK3124_01233</name>
</gene>
<accession>A0A6J6ZVN9</accession>
<dbReference type="AlphaFoldDB" id="A0A6J6ZVN9"/>
<dbReference type="EMBL" id="CAFAAY010000145">
    <property type="protein sequence ID" value="CAB4824552.1"/>
    <property type="molecule type" value="Genomic_DNA"/>
</dbReference>
<protein>
    <submittedName>
        <fullName evidence="1">Unannotated protein</fullName>
    </submittedName>
</protein>
<evidence type="ECO:0000313" key="1">
    <source>
        <dbReference type="EMBL" id="CAB4824552.1"/>
    </source>
</evidence>
<organism evidence="1">
    <name type="scientific">freshwater metagenome</name>
    <dbReference type="NCBI Taxonomy" id="449393"/>
    <lineage>
        <taxon>unclassified sequences</taxon>
        <taxon>metagenomes</taxon>
        <taxon>ecological metagenomes</taxon>
    </lineage>
</organism>